<evidence type="ECO:0000256" key="13">
    <source>
        <dbReference type="ARBA" id="ARBA00048150"/>
    </source>
</evidence>
<dbReference type="EMBL" id="CP091871">
    <property type="protein sequence ID" value="WEU40355.1"/>
    <property type="molecule type" value="Genomic_DNA"/>
</dbReference>
<evidence type="ECO:0000256" key="8">
    <source>
        <dbReference type="ARBA" id="ARBA00023004"/>
    </source>
</evidence>
<gene>
    <name evidence="14" type="ORF">OdinLCB4_000015</name>
</gene>
<dbReference type="GO" id="GO:0016730">
    <property type="term" value="F:oxidoreductase activity, acting on iron-sulfur proteins as donors"/>
    <property type="evidence" value="ECO:0007669"/>
    <property type="project" value="InterPro"/>
</dbReference>
<evidence type="ECO:0000256" key="1">
    <source>
        <dbReference type="ARBA" id="ARBA00001966"/>
    </source>
</evidence>
<evidence type="ECO:0000313" key="15">
    <source>
        <dbReference type="Proteomes" id="UP000186851"/>
    </source>
</evidence>
<keyword evidence="8" id="KW-0408">Iron</keyword>
<organism evidence="14 15">
    <name type="scientific">Odinarchaeota yellowstonii (strain LCB_4)</name>
    <dbReference type="NCBI Taxonomy" id="1841599"/>
    <lineage>
        <taxon>Archaea</taxon>
        <taxon>Promethearchaeati</taxon>
        <taxon>Candidatus Odinarchaeota</taxon>
        <taxon>Candidatus Odinarchaeia</taxon>
        <taxon>Candidatus Odinarchaeales</taxon>
        <taxon>Candidatus Odinarchaeaceae</taxon>
        <taxon>Candidatus Odinarchaeum</taxon>
    </lineage>
</organism>
<dbReference type="EC" id="1.8.7.2" evidence="4"/>
<evidence type="ECO:0000256" key="5">
    <source>
        <dbReference type="ARBA" id="ARBA00022485"/>
    </source>
</evidence>
<accession>A0AAF0D2D1</accession>
<dbReference type="InterPro" id="IPR036644">
    <property type="entry name" value="FTR_bsu_sf"/>
</dbReference>
<evidence type="ECO:0000256" key="12">
    <source>
        <dbReference type="ARBA" id="ARBA00030295"/>
    </source>
</evidence>
<comment type="similarity">
    <text evidence="3">Belongs to the ferredoxin thioredoxin reductase beta subunit family.</text>
</comment>
<dbReference type="Pfam" id="PF02943">
    <property type="entry name" value="FeThRed_B"/>
    <property type="match status" value="1"/>
</dbReference>
<keyword evidence="10" id="KW-1015">Disulfide bond</keyword>
<protein>
    <recommendedName>
        <fullName evidence="4">ferredoxin:thioredoxin reductase</fullName>
        <ecNumber evidence="4">1.8.7.2</ecNumber>
    </recommendedName>
    <alternativeName>
        <fullName evidence="12">Ferredoxin-thioredoxin reductase subunit B</fullName>
    </alternativeName>
</protein>
<comment type="subunit">
    <text evidence="11">Heterodimer of subunit A (variable subunit) and subunit B (catalytic subunit). Heterodimeric FTR forms a complex with ferredoxin and thioredoxin.</text>
</comment>
<evidence type="ECO:0000256" key="10">
    <source>
        <dbReference type="ARBA" id="ARBA00023157"/>
    </source>
</evidence>
<keyword evidence="7" id="KW-0560">Oxidoreductase</keyword>
<evidence type="ECO:0000313" key="14">
    <source>
        <dbReference type="EMBL" id="WEU40355.1"/>
    </source>
</evidence>
<evidence type="ECO:0000256" key="9">
    <source>
        <dbReference type="ARBA" id="ARBA00023014"/>
    </source>
</evidence>
<dbReference type="SUPFAM" id="SSF57662">
    <property type="entry name" value="Ferredoxin thioredoxin reductase (FTR), catalytic beta chain"/>
    <property type="match status" value="1"/>
</dbReference>
<evidence type="ECO:0000256" key="2">
    <source>
        <dbReference type="ARBA" id="ARBA00003945"/>
    </source>
</evidence>
<dbReference type="Gene3D" id="3.90.460.10">
    <property type="entry name" value="Ferredoxin thioredoxin reductase catalytic beta subunit"/>
    <property type="match status" value="1"/>
</dbReference>
<proteinExistence type="inferred from homology"/>
<dbReference type="PANTHER" id="PTHR35113:SF1">
    <property type="entry name" value="FERREDOXIN-THIOREDOXIN REDUCTASE CATALYTIC CHAIN, CHLOROPLASTIC"/>
    <property type="match status" value="1"/>
</dbReference>
<dbReference type="GO" id="GO:0046872">
    <property type="term" value="F:metal ion binding"/>
    <property type="evidence" value="ECO:0007669"/>
    <property type="project" value="UniProtKB-KW"/>
</dbReference>
<evidence type="ECO:0000256" key="7">
    <source>
        <dbReference type="ARBA" id="ARBA00023002"/>
    </source>
</evidence>
<reference evidence="14" key="1">
    <citation type="journal article" date="2017" name="Nature">
        <title>Asgard archaea illuminate the origin of eukaryotic cellular complexity.</title>
        <authorList>
            <person name="Zaremba-Niedzwiedzka K."/>
            <person name="Caceres E.F."/>
            <person name="Saw J.H."/>
            <person name="Backstrom D."/>
            <person name="Juzokaite L."/>
            <person name="Vancaester E."/>
            <person name="Seitz K.W."/>
            <person name="Anantharaman K."/>
            <person name="Starnawski P."/>
            <person name="Kjeldsen K.U."/>
            <person name="Scott M.B."/>
            <person name="Nunoura T."/>
            <person name="Banfield J.F."/>
            <person name="Schramm A."/>
            <person name="Baker B.J."/>
            <person name="Spang A."/>
            <person name="Ettema T.J.G."/>
        </authorList>
    </citation>
    <scope>NUCLEOTIDE SEQUENCE</scope>
    <source>
        <strain evidence="14">LCB_4</strain>
    </source>
</reference>
<comment type="catalytic activity">
    <reaction evidence="13">
        <text>[thioredoxin]-disulfide + 2 reduced [2Fe-2S]-[ferredoxin] + 2 H(+) = [thioredoxin]-dithiol + 2 oxidized [2Fe-2S]-[ferredoxin]</text>
        <dbReference type="Rhea" id="RHEA:42336"/>
        <dbReference type="Rhea" id="RHEA-COMP:10000"/>
        <dbReference type="Rhea" id="RHEA-COMP:10001"/>
        <dbReference type="Rhea" id="RHEA-COMP:10698"/>
        <dbReference type="Rhea" id="RHEA-COMP:10700"/>
        <dbReference type="ChEBI" id="CHEBI:15378"/>
        <dbReference type="ChEBI" id="CHEBI:29950"/>
        <dbReference type="ChEBI" id="CHEBI:33737"/>
        <dbReference type="ChEBI" id="CHEBI:33738"/>
        <dbReference type="ChEBI" id="CHEBI:50058"/>
        <dbReference type="EC" id="1.8.7.2"/>
    </reaction>
</comment>
<sequence>MPEVKSTKTISDTERYVNMVASHRGWVLNWDKELVNFLIEGLTTNWNKYGYYNCPCRLSKADRNKDRDIICPCLYADQDIKEYGHCYCGLYLSKEFYNSKRTVSSIPDRRYL</sequence>
<dbReference type="PANTHER" id="PTHR35113">
    <property type="entry name" value="FERREDOXIN-THIOREDOXIN REDUCTASE CATALYTIC CHAIN, CHLOROPLASTIC"/>
    <property type="match status" value="1"/>
</dbReference>
<evidence type="ECO:0000256" key="11">
    <source>
        <dbReference type="ARBA" id="ARBA00026011"/>
    </source>
</evidence>
<dbReference type="GO" id="GO:0051539">
    <property type="term" value="F:4 iron, 4 sulfur cluster binding"/>
    <property type="evidence" value="ECO:0007669"/>
    <property type="project" value="UniProtKB-KW"/>
</dbReference>
<dbReference type="InterPro" id="IPR004209">
    <property type="entry name" value="FTR_bsu"/>
</dbReference>
<comment type="cofactor">
    <cofactor evidence="1">
        <name>[4Fe-4S] cluster</name>
        <dbReference type="ChEBI" id="CHEBI:49883"/>
    </cofactor>
</comment>
<dbReference type="Proteomes" id="UP000186851">
    <property type="component" value="Chromosome"/>
</dbReference>
<keyword evidence="9" id="KW-0411">Iron-sulfur</keyword>
<reference evidence="14" key="2">
    <citation type="journal article" date="2022" name="Nat. Microbiol.">
        <title>A closed Candidatus Odinarchaeum chromosome exposes Asgard archaeal viruses.</title>
        <authorList>
            <person name="Tamarit D."/>
            <person name="Caceres E.F."/>
            <person name="Krupovic M."/>
            <person name="Nijland R."/>
            <person name="Eme L."/>
            <person name="Robinson N.P."/>
            <person name="Ettema T.J.G."/>
        </authorList>
    </citation>
    <scope>NUCLEOTIDE SEQUENCE</scope>
    <source>
        <strain evidence="14">LCB_4</strain>
    </source>
</reference>
<dbReference type="AlphaFoldDB" id="A0AAF0D2D1"/>
<name>A0AAF0D2D1_ODILC</name>
<evidence type="ECO:0000256" key="6">
    <source>
        <dbReference type="ARBA" id="ARBA00022723"/>
    </source>
</evidence>
<keyword evidence="5" id="KW-0004">4Fe-4S</keyword>
<dbReference type="KEGG" id="oyw:OdinLCB4_000015"/>
<keyword evidence="6" id="KW-0479">Metal-binding</keyword>
<comment type="function">
    <text evidence="2">Catalytic subunit of the ferredoxin-thioredoxin reductase (FTR), which catalyzes the two-electron reduction of thioredoxins by the electrons provided by reduced ferredoxin.</text>
</comment>
<evidence type="ECO:0000256" key="3">
    <source>
        <dbReference type="ARBA" id="ARBA00007941"/>
    </source>
</evidence>
<evidence type="ECO:0000256" key="4">
    <source>
        <dbReference type="ARBA" id="ARBA00012358"/>
    </source>
</evidence>